<accession>A0A2B7ZUQ7</accession>
<dbReference type="GO" id="GO:0006351">
    <property type="term" value="P:DNA-templated transcription"/>
    <property type="evidence" value="ECO:0007669"/>
    <property type="project" value="InterPro"/>
</dbReference>
<keyword evidence="3" id="KW-0238">DNA-binding</keyword>
<feature type="domain" description="Zn(2)-C6 fungal-type" evidence="8">
    <location>
        <begin position="130"/>
        <end position="161"/>
    </location>
</feature>
<evidence type="ECO:0000256" key="5">
    <source>
        <dbReference type="ARBA" id="ARBA00023242"/>
    </source>
</evidence>
<feature type="coiled-coil region" evidence="6">
    <location>
        <begin position="168"/>
        <end position="195"/>
    </location>
</feature>
<dbReference type="InterPro" id="IPR050987">
    <property type="entry name" value="AtrR-like"/>
</dbReference>
<feature type="compositionally biased region" description="Low complexity" evidence="7">
    <location>
        <begin position="790"/>
        <end position="806"/>
    </location>
</feature>
<evidence type="ECO:0000256" key="1">
    <source>
        <dbReference type="ARBA" id="ARBA00022723"/>
    </source>
</evidence>
<keyword evidence="1" id="KW-0479">Metal-binding</keyword>
<keyword evidence="6" id="KW-0175">Coiled coil</keyword>
<feature type="region of interest" description="Disordered" evidence="7">
    <location>
        <begin position="1"/>
        <end position="51"/>
    </location>
</feature>
<dbReference type="PROSITE" id="PS00463">
    <property type="entry name" value="ZN2_CY6_FUNGAL_1"/>
    <property type="match status" value="1"/>
</dbReference>
<dbReference type="PROSITE" id="PS50048">
    <property type="entry name" value="ZN2_CY6_FUNGAL_2"/>
    <property type="match status" value="1"/>
</dbReference>
<dbReference type="InterPro" id="IPR036864">
    <property type="entry name" value="Zn2-C6_fun-type_DNA-bd_sf"/>
</dbReference>
<protein>
    <recommendedName>
        <fullName evidence="8">Zn(2)-C6 fungal-type domain-containing protein</fullName>
    </recommendedName>
</protein>
<evidence type="ECO:0000256" key="7">
    <source>
        <dbReference type="SAM" id="MobiDB-lite"/>
    </source>
</evidence>
<keyword evidence="2" id="KW-0805">Transcription regulation</keyword>
<feature type="compositionally biased region" description="Low complexity" evidence="7">
    <location>
        <begin position="26"/>
        <end position="36"/>
    </location>
</feature>
<dbReference type="AlphaFoldDB" id="A0A2B7ZUQ7"/>
<keyword evidence="4" id="KW-0804">Transcription</keyword>
<dbReference type="Pfam" id="PF04082">
    <property type="entry name" value="Fungal_trans"/>
    <property type="match status" value="1"/>
</dbReference>
<comment type="caution">
    <text evidence="9">The sequence shown here is derived from an EMBL/GenBank/DDBJ whole genome shotgun (WGS) entry which is preliminary data.</text>
</comment>
<evidence type="ECO:0000313" key="9">
    <source>
        <dbReference type="EMBL" id="PGH37030.1"/>
    </source>
</evidence>
<keyword evidence="10" id="KW-1185">Reference proteome</keyword>
<dbReference type="InterPro" id="IPR001138">
    <property type="entry name" value="Zn2Cys6_DnaBD"/>
</dbReference>
<feature type="region of interest" description="Disordered" evidence="7">
    <location>
        <begin position="105"/>
        <end position="124"/>
    </location>
</feature>
<feature type="compositionally biased region" description="Polar residues" evidence="7">
    <location>
        <begin position="41"/>
        <end position="51"/>
    </location>
</feature>
<evidence type="ECO:0000256" key="2">
    <source>
        <dbReference type="ARBA" id="ARBA00023015"/>
    </source>
</evidence>
<sequence length="813" mass="90450">MQNPYHQLPAIQAPHSSGPYVPPPISSSTSPATSGPRVRLNFTSESSSRASNGLKISHLIYNSGPHDLGHSPPGATYQNSQKSLSVSSADTSGMFPETRHQNEAASGLHLVTANQQPHKRAYRQRRKDPSCDACRERKVKCDASDSSSCTECSNRNVRCLFTKETNRRMSSIKQVQDLERQLTQAKQQLRQLRSGIPKIDSLMDPDFELHVDTPRIPEVGQRPNRLNVTNMNQSSSHVCRKMRTYGQGLINFPPALSFTHPQTLLTGDVPSLPSPSVVDALLGNYFSHVHCVFPIVHWPTLLSDYDRVSRTGSLRGVPKEWVVVLFAILACGSLHSLDQDLVSKGKEFLQTSVSLTDVWQDAFSIDQVRTAMLVSIFLYETNLKSASWVWLGSAVRIAQDLELHIASGYSPMEAELRKRVWWALYAWERLVVLETGRPLMIHDEDCDVELLSSADDHLFTQGGSLSKDEKPTPLLAITHVMRAVSQLTKSLKAPVISADTLEAFERHFRMCLATFPLDYRMEASHYLDPRSLSPIIFMQNTRLVLHRHNLSPRSSTEVRLAALERSLAVAHDTTRLLSRCMRSPNTPNVAPNAQQADYWRYLMASAATTILCCHIWRCTLILLLRGDYAGALVCVQTSAAIGDARPANTPCGRYIAFFLKSLLEKAQINGVANLDLDDEMMAYVSGDLQGRISGSWIWQINENGSALTVTPPQSASSSKASPLGRQFVDGARNGITLDGPEREWEGWGWVEQTVQFLLTEQQRQNAVIESKENGIRSSGLARPKIPFNRPPENNSPPRTSPNSNSRMTIANII</sequence>
<dbReference type="GO" id="GO:0000981">
    <property type="term" value="F:DNA-binding transcription factor activity, RNA polymerase II-specific"/>
    <property type="evidence" value="ECO:0007669"/>
    <property type="project" value="InterPro"/>
</dbReference>
<dbReference type="STRING" id="73230.A0A2B7ZUQ7"/>
<dbReference type="CDD" id="cd00067">
    <property type="entry name" value="GAL4"/>
    <property type="match status" value="1"/>
</dbReference>
<evidence type="ECO:0000256" key="3">
    <source>
        <dbReference type="ARBA" id="ARBA00023125"/>
    </source>
</evidence>
<gene>
    <name evidence="9" type="ORF">GX50_00013</name>
</gene>
<proteinExistence type="predicted"/>
<dbReference type="Gene3D" id="4.10.240.10">
    <property type="entry name" value="Zn(2)-C6 fungal-type DNA-binding domain"/>
    <property type="match status" value="1"/>
</dbReference>
<reference evidence="9 10" key="1">
    <citation type="submission" date="2017-10" db="EMBL/GenBank/DDBJ databases">
        <title>Comparative genomics in systemic dimorphic fungi from Ajellomycetaceae.</title>
        <authorList>
            <person name="Munoz J.F."/>
            <person name="Mcewen J.G."/>
            <person name="Clay O.K."/>
            <person name="Cuomo C.A."/>
        </authorList>
    </citation>
    <scope>NUCLEOTIDE SEQUENCE [LARGE SCALE GENOMIC DNA]</scope>
    <source>
        <strain evidence="9 10">UAMH4076</strain>
    </source>
</reference>
<feature type="region of interest" description="Disordered" evidence="7">
    <location>
        <begin position="63"/>
        <end position="96"/>
    </location>
</feature>
<feature type="region of interest" description="Disordered" evidence="7">
    <location>
        <begin position="768"/>
        <end position="807"/>
    </location>
</feature>
<dbReference type="VEuPathDB" id="FungiDB:EMCG_09152"/>
<dbReference type="SMART" id="SM00066">
    <property type="entry name" value="GAL4"/>
    <property type="match status" value="1"/>
</dbReference>
<feature type="compositionally biased region" description="Polar residues" evidence="7">
    <location>
        <begin position="76"/>
        <end position="91"/>
    </location>
</feature>
<dbReference type="CDD" id="cd12148">
    <property type="entry name" value="fungal_TF_MHR"/>
    <property type="match status" value="1"/>
</dbReference>
<dbReference type="GO" id="GO:0003677">
    <property type="term" value="F:DNA binding"/>
    <property type="evidence" value="ECO:0007669"/>
    <property type="project" value="UniProtKB-KW"/>
</dbReference>
<evidence type="ECO:0000313" key="10">
    <source>
        <dbReference type="Proteomes" id="UP000226031"/>
    </source>
</evidence>
<dbReference type="Proteomes" id="UP000226031">
    <property type="component" value="Unassembled WGS sequence"/>
</dbReference>
<organism evidence="9 10">
    <name type="scientific">[Emmonsia] crescens</name>
    <dbReference type="NCBI Taxonomy" id="73230"/>
    <lineage>
        <taxon>Eukaryota</taxon>
        <taxon>Fungi</taxon>
        <taxon>Dikarya</taxon>
        <taxon>Ascomycota</taxon>
        <taxon>Pezizomycotina</taxon>
        <taxon>Eurotiomycetes</taxon>
        <taxon>Eurotiomycetidae</taxon>
        <taxon>Onygenales</taxon>
        <taxon>Ajellomycetaceae</taxon>
        <taxon>Emergomyces</taxon>
    </lineage>
</organism>
<dbReference type="SMART" id="SM00906">
    <property type="entry name" value="Fungal_trans"/>
    <property type="match status" value="1"/>
</dbReference>
<dbReference type="PANTHER" id="PTHR46910:SF1">
    <property type="entry name" value="MISCELLANEOUS ZN(II)2CYS6 TRANSCRIPTION FACTOR (EUROFUNG)-RELATED"/>
    <property type="match status" value="1"/>
</dbReference>
<dbReference type="GO" id="GO:0008270">
    <property type="term" value="F:zinc ion binding"/>
    <property type="evidence" value="ECO:0007669"/>
    <property type="project" value="InterPro"/>
</dbReference>
<dbReference type="PANTHER" id="PTHR46910">
    <property type="entry name" value="TRANSCRIPTION FACTOR PDR1"/>
    <property type="match status" value="1"/>
</dbReference>
<dbReference type="InterPro" id="IPR007219">
    <property type="entry name" value="XnlR_reg_dom"/>
</dbReference>
<evidence type="ECO:0000256" key="4">
    <source>
        <dbReference type="ARBA" id="ARBA00023163"/>
    </source>
</evidence>
<keyword evidence="5" id="KW-0539">Nucleus</keyword>
<dbReference type="SUPFAM" id="SSF57701">
    <property type="entry name" value="Zn2/Cys6 DNA-binding domain"/>
    <property type="match status" value="1"/>
</dbReference>
<evidence type="ECO:0000256" key="6">
    <source>
        <dbReference type="SAM" id="Coils"/>
    </source>
</evidence>
<dbReference type="EMBL" id="PDND01000001">
    <property type="protein sequence ID" value="PGH37030.1"/>
    <property type="molecule type" value="Genomic_DNA"/>
</dbReference>
<dbReference type="Pfam" id="PF00172">
    <property type="entry name" value="Zn_clus"/>
    <property type="match status" value="1"/>
</dbReference>
<evidence type="ECO:0000259" key="8">
    <source>
        <dbReference type="PROSITE" id="PS50048"/>
    </source>
</evidence>
<name>A0A2B7ZUQ7_9EURO</name>